<reference evidence="6" key="1">
    <citation type="submission" date="2024-05" db="EMBL/GenBank/DDBJ databases">
        <title>30 novel species of actinomycetes from the DSMZ collection.</title>
        <authorList>
            <person name="Nouioui I."/>
        </authorList>
    </citation>
    <scope>NUCLEOTIDE SEQUENCE</scope>
    <source>
        <strain evidence="6">DSM 41527</strain>
    </source>
</reference>
<evidence type="ECO:0000256" key="1">
    <source>
        <dbReference type="ARBA" id="ARBA00009437"/>
    </source>
</evidence>
<proteinExistence type="inferred from homology"/>
<evidence type="ECO:0000313" key="6">
    <source>
        <dbReference type="EMBL" id="MDT0459292.1"/>
    </source>
</evidence>
<dbReference type="InterPro" id="IPR000847">
    <property type="entry name" value="LysR_HTH_N"/>
</dbReference>
<feature type="domain" description="HTH lysR-type" evidence="5">
    <location>
        <begin position="1"/>
        <end position="58"/>
    </location>
</feature>
<sequence>MIDPRLRTLRVLHTQGTVTATAAALHLTPSTVSQQLRQLSARLGVELLEPAGRKVRLTPAALALVEHADALFLRWEEARADLAGYADGVAGRLRITGVATAITGVIAPAVARLRAELPRLAVEIGEDPDVNRFELLLAGRADIAVVIVAEGAPAPGDARFVQQPVLEEPQDLLVPAGHRFAGRAARGVALAEAGEESWIRAGDPADQHRLLLTACASAGFTPRVRHDAVDWSAVAALVAHGFGICLVPRLAPVPERYPVVRVPLRGEPLPVRRFVAAVRRGSERQPPVARGLAALRAAAGEREAKGV</sequence>
<keyword evidence="2" id="KW-0805">Transcription regulation</keyword>
<organism evidence="6 7">
    <name type="scientific">Streptomyces mooreae</name>
    <dbReference type="NCBI Taxonomy" id="3075523"/>
    <lineage>
        <taxon>Bacteria</taxon>
        <taxon>Bacillati</taxon>
        <taxon>Actinomycetota</taxon>
        <taxon>Actinomycetes</taxon>
        <taxon>Kitasatosporales</taxon>
        <taxon>Streptomycetaceae</taxon>
        <taxon>Streptomyces</taxon>
    </lineage>
</organism>
<dbReference type="Pfam" id="PF00126">
    <property type="entry name" value="HTH_1"/>
    <property type="match status" value="1"/>
</dbReference>
<dbReference type="RefSeq" id="WP_311626331.1">
    <property type="nucleotide sequence ID" value="NZ_JAVRFE010000042.1"/>
</dbReference>
<comment type="caution">
    <text evidence="6">The sequence shown here is derived from an EMBL/GenBank/DDBJ whole genome shotgun (WGS) entry which is preliminary data.</text>
</comment>
<dbReference type="InterPro" id="IPR005119">
    <property type="entry name" value="LysR_subst-bd"/>
</dbReference>
<evidence type="ECO:0000256" key="3">
    <source>
        <dbReference type="ARBA" id="ARBA00023125"/>
    </source>
</evidence>
<dbReference type="InterPro" id="IPR036388">
    <property type="entry name" value="WH-like_DNA-bd_sf"/>
</dbReference>
<dbReference type="SUPFAM" id="SSF46785">
    <property type="entry name" value="Winged helix' DNA-binding domain"/>
    <property type="match status" value="1"/>
</dbReference>
<dbReference type="InterPro" id="IPR036390">
    <property type="entry name" value="WH_DNA-bd_sf"/>
</dbReference>
<evidence type="ECO:0000313" key="7">
    <source>
        <dbReference type="Proteomes" id="UP001180551"/>
    </source>
</evidence>
<dbReference type="CDD" id="cd08423">
    <property type="entry name" value="PBP2_LTTR_like_6"/>
    <property type="match status" value="1"/>
</dbReference>
<keyword evidence="3" id="KW-0238">DNA-binding</keyword>
<evidence type="ECO:0000259" key="5">
    <source>
        <dbReference type="PROSITE" id="PS50931"/>
    </source>
</evidence>
<dbReference type="SUPFAM" id="SSF53850">
    <property type="entry name" value="Periplasmic binding protein-like II"/>
    <property type="match status" value="1"/>
</dbReference>
<comment type="similarity">
    <text evidence="1">Belongs to the LysR transcriptional regulatory family.</text>
</comment>
<dbReference type="Pfam" id="PF03466">
    <property type="entry name" value="LysR_substrate"/>
    <property type="match status" value="1"/>
</dbReference>
<dbReference type="PANTHER" id="PTHR30346:SF29">
    <property type="entry name" value="LYSR SUBSTRATE-BINDING"/>
    <property type="match status" value="1"/>
</dbReference>
<dbReference type="PROSITE" id="PS50931">
    <property type="entry name" value="HTH_LYSR"/>
    <property type="match status" value="1"/>
</dbReference>
<name>A0ABU2TEC1_9ACTN</name>
<dbReference type="Gene3D" id="1.10.10.10">
    <property type="entry name" value="Winged helix-like DNA-binding domain superfamily/Winged helix DNA-binding domain"/>
    <property type="match status" value="1"/>
</dbReference>
<keyword evidence="7" id="KW-1185">Reference proteome</keyword>
<gene>
    <name evidence="6" type="ORF">RM550_26845</name>
</gene>
<evidence type="ECO:0000256" key="2">
    <source>
        <dbReference type="ARBA" id="ARBA00023015"/>
    </source>
</evidence>
<dbReference type="Gene3D" id="3.40.190.10">
    <property type="entry name" value="Periplasmic binding protein-like II"/>
    <property type="match status" value="2"/>
</dbReference>
<evidence type="ECO:0000256" key="4">
    <source>
        <dbReference type="ARBA" id="ARBA00023163"/>
    </source>
</evidence>
<dbReference type="Proteomes" id="UP001180551">
    <property type="component" value="Unassembled WGS sequence"/>
</dbReference>
<accession>A0ABU2TEC1</accession>
<dbReference type="EMBL" id="JAVRFE010000042">
    <property type="protein sequence ID" value="MDT0459292.1"/>
    <property type="molecule type" value="Genomic_DNA"/>
</dbReference>
<protein>
    <submittedName>
        <fullName evidence="6">LysR family transcriptional regulator</fullName>
    </submittedName>
</protein>
<keyword evidence="4" id="KW-0804">Transcription</keyword>
<dbReference type="PANTHER" id="PTHR30346">
    <property type="entry name" value="TRANSCRIPTIONAL DUAL REGULATOR HCAR-RELATED"/>
    <property type="match status" value="1"/>
</dbReference>